<dbReference type="PANTHER" id="PTHR12468">
    <property type="entry name" value="GPI MANNOSYLTRANSFERASE 2"/>
    <property type="match status" value="1"/>
</dbReference>
<evidence type="ECO:0000256" key="11">
    <source>
        <dbReference type="ARBA" id="ARBA00023136"/>
    </source>
</evidence>
<evidence type="ECO:0000256" key="1">
    <source>
        <dbReference type="ARBA" id="ARBA00004477"/>
    </source>
</evidence>
<comment type="similarity">
    <text evidence="3 12">Belongs to the PIGV family.</text>
</comment>
<dbReference type="AlphaFoldDB" id="A0A1L9UP80"/>
<evidence type="ECO:0000256" key="2">
    <source>
        <dbReference type="ARBA" id="ARBA00004687"/>
    </source>
</evidence>
<feature type="transmembrane region" description="Helical" evidence="12">
    <location>
        <begin position="210"/>
        <end position="236"/>
    </location>
</feature>
<feature type="transmembrane region" description="Helical" evidence="12">
    <location>
        <begin position="328"/>
        <end position="347"/>
    </location>
</feature>
<keyword evidence="14" id="KW-1185">Reference proteome</keyword>
<feature type="transmembrane region" description="Helical" evidence="12">
    <location>
        <begin position="12"/>
        <end position="33"/>
    </location>
</feature>
<feature type="transmembrane region" description="Helical" evidence="12">
    <location>
        <begin position="257"/>
        <end position="278"/>
    </location>
</feature>
<name>A0A1L9UP80_ASPBC</name>
<dbReference type="GO" id="GO:0006506">
    <property type="term" value="P:GPI anchor biosynthetic process"/>
    <property type="evidence" value="ECO:0007669"/>
    <property type="project" value="UniProtKB-UniPathway"/>
</dbReference>
<evidence type="ECO:0000256" key="5">
    <source>
        <dbReference type="ARBA" id="ARBA00022502"/>
    </source>
</evidence>
<evidence type="ECO:0000313" key="13">
    <source>
        <dbReference type="EMBL" id="OJJ73554.1"/>
    </source>
</evidence>
<evidence type="ECO:0000256" key="7">
    <source>
        <dbReference type="ARBA" id="ARBA00022679"/>
    </source>
</evidence>
<comment type="subcellular location">
    <subcellularLocation>
        <location evidence="1 12">Endoplasmic reticulum membrane</location>
        <topology evidence="1 12">Multi-pass membrane protein</topology>
    </subcellularLocation>
</comment>
<keyword evidence="10 12" id="KW-1133">Transmembrane helix</keyword>
<sequence length="466" mass="51892">MSWLTRNSFHHPYRSLFSVFLLWKASLLLLAILTPGPGYDTSTTLFPWHRDTSEREGVIPSTLRRISTKLSRWDSIYFTESARRGHIFEQEWAFSYSFSKFINLLAPGFAHTGALYYEFKESAIGIAISHAAHAASVVVLYHLACTIFPGAQGRKLAFIAACLHIISPAGLFLSAPCTESTYSLLSFTGTLLFAQSFGTRGVSASMNDSLLVLAGILYGLSTAVRGNGLLNGIILFEEACRVLYSFTQGFSFAKLRRLVAVGLGGICTGLGFVLPQYIAYQHFCGTPSAAHEDSSREWCHRTIPSIYSFVQVHYWDNGFLRYWTLSNIPLFALASPMLSMLVCSAMWTRSVGRKKMPTNTTQQDFPTGQLTGRLLRSLAAPQFILAVMVFFCNHVQIITRLASGYPVWYIWTATLIMDRYIGPSARKQQLEGNTNGKNGYWQIIVQYMVIYAAVQGVLFAAFLPPA</sequence>
<evidence type="ECO:0000256" key="3">
    <source>
        <dbReference type="ARBA" id="ARBA00008698"/>
    </source>
</evidence>
<evidence type="ECO:0000256" key="6">
    <source>
        <dbReference type="ARBA" id="ARBA00022676"/>
    </source>
</evidence>
<dbReference type="Pfam" id="PF04188">
    <property type="entry name" value="Mannosyl_trans2"/>
    <property type="match status" value="1"/>
</dbReference>
<protein>
    <recommendedName>
        <fullName evidence="4 12">GPI mannosyltransferase 2</fullName>
        <ecNumber evidence="12">2.4.1.-</ecNumber>
    </recommendedName>
</protein>
<dbReference type="UniPathway" id="UPA00196"/>
<organism evidence="13 14">
    <name type="scientific">Aspergillus brasiliensis (strain CBS 101740 / IMI 381727 / IBT 21946)</name>
    <dbReference type="NCBI Taxonomy" id="767769"/>
    <lineage>
        <taxon>Eukaryota</taxon>
        <taxon>Fungi</taxon>
        <taxon>Dikarya</taxon>
        <taxon>Ascomycota</taxon>
        <taxon>Pezizomycotina</taxon>
        <taxon>Eurotiomycetes</taxon>
        <taxon>Eurotiomycetidae</taxon>
        <taxon>Eurotiales</taxon>
        <taxon>Aspergillaceae</taxon>
        <taxon>Aspergillus</taxon>
        <taxon>Aspergillus subgen. Circumdati</taxon>
    </lineage>
</organism>
<dbReference type="PANTHER" id="PTHR12468:SF2">
    <property type="entry name" value="GPI MANNOSYLTRANSFERASE 2"/>
    <property type="match status" value="1"/>
</dbReference>
<evidence type="ECO:0000256" key="8">
    <source>
        <dbReference type="ARBA" id="ARBA00022692"/>
    </source>
</evidence>
<feature type="transmembrane region" description="Helical" evidence="12">
    <location>
        <begin position="123"/>
        <end position="144"/>
    </location>
</feature>
<proteinExistence type="inferred from homology"/>
<comment type="function">
    <text evidence="12">Mannosyltransferase involved in glycosylphosphatidylinositol-anchor biosynthesis.</text>
</comment>
<dbReference type="EMBL" id="KV878682">
    <property type="protein sequence ID" value="OJJ73554.1"/>
    <property type="molecule type" value="Genomic_DNA"/>
</dbReference>
<dbReference type="InterPro" id="IPR007315">
    <property type="entry name" value="PIG-V/Gpi18"/>
</dbReference>
<keyword evidence="9 12" id="KW-0256">Endoplasmic reticulum</keyword>
<dbReference type="GO" id="GO:0031501">
    <property type="term" value="C:mannosyltransferase complex"/>
    <property type="evidence" value="ECO:0007669"/>
    <property type="project" value="TreeGrafter"/>
</dbReference>
<evidence type="ECO:0000256" key="12">
    <source>
        <dbReference type="RuleBase" id="RU363112"/>
    </source>
</evidence>
<evidence type="ECO:0000313" key="14">
    <source>
        <dbReference type="Proteomes" id="UP000184499"/>
    </source>
</evidence>
<keyword evidence="5 12" id="KW-0337">GPI-anchor biosynthesis</keyword>
<dbReference type="STRING" id="767769.A0A1L9UP80"/>
<evidence type="ECO:0000256" key="9">
    <source>
        <dbReference type="ARBA" id="ARBA00022824"/>
    </source>
</evidence>
<feature type="transmembrane region" description="Helical" evidence="12">
    <location>
        <begin position="443"/>
        <end position="463"/>
    </location>
</feature>
<gene>
    <name evidence="13" type="ORF">ASPBRDRAFT_194492</name>
</gene>
<keyword evidence="6 12" id="KW-0328">Glycosyltransferase</keyword>
<evidence type="ECO:0000256" key="10">
    <source>
        <dbReference type="ARBA" id="ARBA00022989"/>
    </source>
</evidence>
<keyword evidence="11 12" id="KW-0472">Membrane</keyword>
<dbReference type="GeneID" id="93573245"/>
<keyword evidence="8 12" id="KW-0812">Transmembrane</keyword>
<dbReference type="GO" id="GO:0004376">
    <property type="term" value="F:GPI mannosyltransferase activity"/>
    <property type="evidence" value="ECO:0007669"/>
    <property type="project" value="InterPro"/>
</dbReference>
<dbReference type="GO" id="GO:0000009">
    <property type="term" value="F:alpha-1,6-mannosyltransferase activity"/>
    <property type="evidence" value="ECO:0007669"/>
    <property type="project" value="InterPro"/>
</dbReference>
<dbReference type="OrthoDB" id="10252502at2759"/>
<reference evidence="14" key="1">
    <citation type="journal article" date="2017" name="Genome Biol.">
        <title>Comparative genomics reveals high biological diversity and specific adaptations in the industrially and medically important fungal genus Aspergillus.</title>
        <authorList>
            <person name="de Vries R.P."/>
            <person name="Riley R."/>
            <person name="Wiebenga A."/>
            <person name="Aguilar-Osorio G."/>
            <person name="Amillis S."/>
            <person name="Uchima C.A."/>
            <person name="Anderluh G."/>
            <person name="Asadollahi M."/>
            <person name="Askin M."/>
            <person name="Barry K."/>
            <person name="Battaglia E."/>
            <person name="Bayram O."/>
            <person name="Benocci T."/>
            <person name="Braus-Stromeyer S.A."/>
            <person name="Caldana C."/>
            <person name="Canovas D."/>
            <person name="Cerqueira G.C."/>
            <person name="Chen F."/>
            <person name="Chen W."/>
            <person name="Choi C."/>
            <person name="Clum A."/>
            <person name="Dos Santos R.A."/>
            <person name="Damasio A.R."/>
            <person name="Diallinas G."/>
            <person name="Emri T."/>
            <person name="Fekete E."/>
            <person name="Flipphi M."/>
            <person name="Freyberg S."/>
            <person name="Gallo A."/>
            <person name="Gournas C."/>
            <person name="Habgood R."/>
            <person name="Hainaut M."/>
            <person name="Harispe M.L."/>
            <person name="Henrissat B."/>
            <person name="Hilden K.S."/>
            <person name="Hope R."/>
            <person name="Hossain A."/>
            <person name="Karabika E."/>
            <person name="Karaffa L."/>
            <person name="Karanyi Z."/>
            <person name="Krasevec N."/>
            <person name="Kuo A."/>
            <person name="Kusch H."/>
            <person name="LaButti K."/>
            <person name="Lagendijk E.L."/>
            <person name="Lapidus A."/>
            <person name="Levasseur A."/>
            <person name="Lindquist E."/>
            <person name="Lipzen A."/>
            <person name="Logrieco A.F."/>
            <person name="MacCabe A."/>
            <person name="Maekelae M.R."/>
            <person name="Malavazi I."/>
            <person name="Melin P."/>
            <person name="Meyer V."/>
            <person name="Mielnichuk N."/>
            <person name="Miskei M."/>
            <person name="Molnar A.P."/>
            <person name="Mule G."/>
            <person name="Ngan C.Y."/>
            <person name="Orejas M."/>
            <person name="Orosz E."/>
            <person name="Ouedraogo J.P."/>
            <person name="Overkamp K.M."/>
            <person name="Park H.-S."/>
            <person name="Perrone G."/>
            <person name="Piumi F."/>
            <person name="Punt P.J."/>
            <person name="Ram A.F."/>
            <person name="Ramon A."/>
            <person name="Rauscher S."/>
            <person name="Record E."/>
            <person name="Riano-Pachon D.M."/>
            <person name="Robert V."/>
            <person name="Roehrig J."/>
            <person name="Ruller R."/>
            <person name="Salamov A."/>
            <person name="Salih N.S."/>
            <person name="Samson R.A."/>
            <person name="Sandor E."/>
            <person name="Sanguinetti M."/>
            <person name="Schuetze T."/>
            <person name="Sepcic K."/>
            <person name="Shelest E."/>
            <person name="Sherlock G."/>
            <person name="Sophianopoulou V."/>
            <person name="Squina F.M."/>
            <person name="Sun H."/>
            <person name="Susca A."/>
            <person name="Todd R.B."/>
            <person name="Tsang A."/>
            <person name="Unkles S.E."/>
            <person name="van de Wiele N."/>
            <person name="van Rossen-Uffink D."/>
            <person name="Oliveira J.V."/>
            <person name="Vesth T.C."/>
            <person name="Visser J."/>
            <person name="Yu J.-H."/>
            <person name="Zhou M."/>
            <person name="Andersen M.R."/>
            <person name="Archer D.B."/>
            <person name="Baker S.E."/>
            <person name="Benoit I."/>
            <person name="Brakhage A.A."/>
            <person name="Braus G.H."/>
            <person name="Fischer R."/>
            <person name="Frisvad J.C."/>
            <person name="Goldman G.H."/>
            <person name="Houbraken J."/>
            <person name="Oakley B."/>
            <person name="Pocsi I."/>
            <person name="Scazzocchio C."/>
            <person name="Seiboth B."/>
            <person name="vanKuyk P.A."/>
            <person name="Wortman J."/>
            <person name="Dyer P.S."/>
            <person name="Grigoriev I.V."/>
        </authorList>
    </citation>
    <scope>NUCLEOTIDE SEQUENCE [LARGE SCALE GENOMIC DNA]</scope>
    <source>
        <strain evidence="14">CBS 101740 / IMI 381727 / IBT 21946</strain>
    </source>
</reference>
<dbReference type="OMA" id="GALFIWC"/>
<dbReference type="GO" id="GO:0005789">
    <property type="term" value="C:endoplasmic reticulum membrane"/>
    <property type="evidence" value="ECO:0007669"/>
    <property type="project" value="UniProtKB-SubCell"/>
</dbReference>
<dbReference type="VEuPathDB" id="FungiDB:ASPBRDRAFT_194492"/>
<evidence type="ECO:0000256" key="4">
    <source>
        <dbReference type="ARBA" id="ARBA00013795"/>
    </source>
</evidence>
<accession>A0A1L9UP80</accession>
<comment type="caution">
    <text evidence="12">Lacks conserved residue(s) required for the propagation of feature annotation.</text>
</comment>
<feature type="transmembrane region" description="Helical" evidence="12">
    <location>
        <begin position="156"/>
        <end position="175"/>
    </location>
</feature>
<dbReference type="RefSeq" id="XP_067480802.1">
    <property type="nucleotide sequence ID" value="XM_067620757.1"/>
</dbReference>
<dbReference type="Proteomes" id="UP000184499">
    <property type="component" value="Unassembled WGS sequence"/>
</dbReference>
<comment type="pathway">
    <text evidence="2 12">Glycolipid biosynthesis; glycosylphosphatidylinositol-anchor biosynthesis.</text>
</comment>
<keyword evidence="7 12" id="KW-0808">Transferase</keyword>
<dbReference type="EC" id="2.4.1.-" evidence="12"/>